<feature type="non-terminal residue" evidence="1">
    <location>
        <position position="212"/>
    </location>
</feature>
<accession>A0ABU6SRB2</accession>
<sequence>MYFPTIVNVDNPRQMNWARHVCSFLLDGITEMKHKNSKGVEGCVFALLIIYLHETHFGEDSEDDEACPPWLSYWRGDTLKERLKLEKKDSTPPPNAELNAVAMQSPPNAEINPAAVIEPHAESSSLNAEINADAAAAPLDPPPENFAATAPLPQDVVASIDTFPPDADLAIAENAAAIVDPPPQGVVAAIDHVMATPPDFGIEVVQATMLKH</sequence>
<dbReference type="Proteomes" id="UP001341840">
    <property type="component" value="Unassembled WGS sequence"/>
</dbReference>
<organism evidence="1 2">
    <name type="scientific">Stylosanthes scabra</name>
    <dbReference type="NCBI Taxonomy" id="79078"/>
    <lineage>
        <taxon>Eukaryota</taxon>
        <taxon>Viridiplantae</taxon>
        <taxon>Streptophyta</taxon>
        <taxon>Embryophyta</taxon>
        <taxon>Tracheophyta</taxon>
        <taxon>Spermatophyta</taxon>
        <taxon>Magnoliopsida</taxon>
        <taxon>eudicotyledons</taxon>
        <taxon>Gunneridae</taxon>
        <taxon>Pentapetalae</taxon>
        <taxon>rosids</taxon>
        <taxon>fabids</taxon>
        <taxon>Fabales</taxon>
        <taxon>Fabaceae</taxon>
        <taxon>Papilionoideae</taxon>
        <taxon>50 kb inversion clade</taxon>
        <taxon>dalbergioids sensu lato</taxon>
        <taxon>Dalbergieae</taxon>
        <taxon>Pterocarpus clade</taxon>
        <taxon>Stylosanthes</taxon>
    </lineage>
</organism>
<gene>
    <name evidence="1" type="ORF">PIB30_076863</name>
</gene>
<evidence type="ECO:0000313" key="2">
    <source>
        <dbReference type="Proteomes" id="UP001341840"/>
    </source>
</evidence>
<name>A0ABU6SRB2_9FABA</name>
<dbReference type="PANTHER" id="PTHR34835">
    <property type="entry name" value="OS07G0283600 PROTEIN-RELATED"/>
    <property type="match status" value="1"/>
</dbReference>
<comment type="caution">
    <text evidence="1">The sequence shown here is derived from an EMBL/GenBank/DDBJ whole genome shotgun (WGS) entry which is preliminary data.</text>
</comment>
<reference evidence="1 2" key="1">
    <citation type="journal article" date="2023" name="Plants (Basel)">
        <title>Bridging the Gap: Combining Genomics and Transcriptomics Approaches to Understand Stylosanthes scabra, an Orphan Legume from the Brazilian Caatinga.</title>
        <authorList>
            <person name="Ferreira-Neto J.R.C."/>
            <person name="da Silva M.D."/>
            <person name="Binneck E."/>
            <person name="de Melo N.F."/>
            <person name="da Silva R.H."/>
            <person name="de Melo A.L.T.M."/>
            <person name="Pandolfi V."/>
            <person name="Bustamante F.O."/>
            <person name="Brasileiro-Vidal A.C."/>
            <person name="Benko-Iseppon A.M."/>
        </authorList>
    </citation>
    <scope>NUCLEOTIDE SEQUENCE [LARGE SCALE GENOMIC DNA]</scope>
    <source>
        <tissue evidence="1">Leaves</tissue>
    </source>
</reference>
<keyword evidence="2" id="KW-1185">Reference proteome</keyword>
<dbReference type="EMBL" id="JASCZI010061433">
    <property type="protein sequence ID" value="MED6138694.1"/>
    <property type="molecule type" value="Genomic_DNA"/>
</dbReference>
<protein>
    <submittedName>
        <fullName evidence="1">Uncharacterized protein</fullName>
    </submittedName>
</protein>
<dbReference type="PANTHER" id="PTHR34835:SF34">
    <property type="entry name" value="OS08G0555500 PROTEIN"/>
    <property type="match status" value="1"/>
</dbReference>
<proteinExistence type="predicted"/>
<evidence type="ECO:0000313" key="1">
    <source>
        <dbReference type="EMBL" id="MED6138694.1"/>
    </source>
</evidence>